<protein>
    <submittedName>
        <fullName evidence="2">Uncharacterized protein</fullName>
    </submittedName>
</protein>
<comment type="caution">
    <text evidence="2">The sequence shown here is derived from an EMBL/GenBank/DDBJ whole genome shotgun (WGS) entry which is preliminary data.</text>
</comment>
<dbReference type="AlphaFoldDB" id="A0A9P9XCS2"/>
<feature type="compositionally biased region" description="Basic and acidic residues" evidence="1">
    <location>
        <begin position="107"/>
        <end position="129"/>
    </location>
</feature>
<proteinExistence type="predicted"/>
<keyword evidence="3" id="KW-1185">Reference proteome</keyword>
<evidence type="ECO:0000313" key="3">
    <source>
        <dbReference type="Proteomes" id="UP001056436"/>
    </source>
</evidence>
<dbReference type="Proteomes" id="UP001056436">
    <property type="component" value="Unassembled WGS sequence"/>
</dbReference>
<dbReference type="EMBL" id="SDAQ01000048">
    <property type="protein sequence ID" value="KAI3548691.1"/>
    <property type="molecule type" value="Genomic_DNA"/>
</dbReference>
<feature type="region of interest" description="Disordered" evidence="1">
    <location>
        <begin position="107"/>
        <end position="155"/>
    </location>
</feature>
<evidence type="ECO:0000256" key="1">
    <source>
        <dbReference type="SAM" id="MobiDB-lite"/>
    </source>
</evidence>
<accession>A0A9P9XCS2</accession>
<feature type="compositionally biased region" description="Low complexity" evidence="1">
    <location>
        <begin position="130"/>
        <end position="139"/>
    </location>
</feature>
<sequence length="371" mass="41450">MHPTLSFLDVPRGGADKRFSKSSISAILERGGSVDLCESEKTGWHCDAGDEDTRWKMAFRNRYQIQCREVQDRPTRAQSAIRLVDDKKRAKYHVEHAAYECHVYGDNRDNESAEDEGPRTQKINTDRLSDLAASRSSAAGFVRPDPPPSRAPELVVRGSRDVRLWDEASAQILEDTGDDGPDSRTQRQPPYLSANPPRVGPRKHLMKVPAAKEATCISFPAAENESTGAQLEFAHWRGPKGAQELRNHDSENAAGLGRAEVKDQRFDDEVDEKQRKPQVCDILTTSERSHVLCLTASVKQSKALVMLVNTVFVVLRALKPAVLISLLTGLRSTQWKQSKMLSQRIATMLLARAFLGEEAAHDDEWLIVMID</sequence>
<feature type="region of interest" description="Disordered" evidence="1">
    <location>
        <begin position="173"/>
        <end position="202"/>
    </location>
</feature>
<reference evidence="2" key="1">
    <citation type="submission" date="2019-01" db="EMBL/GenBank/DDBJ databases">
        <title>Colletotrichum abscissum LGMF1257.</title>
        <authorList>
            <person name="Baroncelli R."/>
        </authorList>
    </citation>
    <scope>NUCLEOTIDE SEQUENCE</scope>
    <source>
        <strain evidence="2">Ca142</strain>
    </source>
</reference>
<evidence type="ECO:0000313" key="2">
    <source>
        <dbReference type="EMBL" id="KAI3548691.1"/>
    </source>
</evidence>
<organism evidence="2 3">
    <name type="scientific">Colletotrichum abscissum</name>
    <dbReference type="NCBI Taxonomy" id="1671311"/>
    <lineage>
        <taxon>Eukaryota</taxon>
        <taxon>Fungi</taxon>
        <taxon>Dikarya</taxon>
        <taxon>Ascomycota</taxon>
        <taxon>Pezizomycotina</taxon>
        <taxon>Sordariomycetes</taxon>
        <taxon>Hypocreomycetidae</taxon>
        <taxon>Glomerellales</taxon>
        <taxon>Glomerellaceae</taxon>
        <taxon>Colletotrichum</taxon>
        <taxon>Colletotrichum acutatum species complex</taxon>
    </lineage>
</organism>
<gene>
    <name evidence="2" type="ORF">CABS02_08221</name>
</gene>
<name>A0A9P9XCS2_9PEZI</name>